<dbReference type="InterPro" id="IPR036047">
    <property type="entry name" value="F-box-like_dom_sf"/>
</dbReference>
<protein>
    <recommendedName>
        <fullName evidence="4">F-box domain-containing protein</fullName>
    </recommendedName>
</protein>
<feature type="region of interest" description="Disordered" evidence="1">
    <location>
        <begin position="239"/>
        <end position="270"/>
    </location>
</feature>
<evidence type="ECO:0008006" key="4">
    <source>
        <dbReference type="Google" id="ProtNLM"/>
    </source>
</evidence>
<accession>A0A811NRB9</accession>
<evidence type="ECO:0000256" key="1">
    <source>
        <dbReference type="SAM" id="MobiDB-lite"/>
    </source>
</evidence>
<keyword evidence="3" id="KW-1185">Reference proteome</keyword>
<name>A0A811NRB9_9POAL</name>
<organism evidence="2 3">
    <name type="scientific">Miscanthus lutarioriparius</name>
    <dbReference type="NCBI Taxonomy" id="422564"/>
    <lineage>
        <taxon>Eukaryota</taxon>
        <taxon>Viridiplantae</taxon>
        <taxon>Streptophyta</taxon>
        <taxon>Embryophyta</taxon>
        <taxon>Tracheophyta</taxon>
        <taxon>Spermatophyta</taxon>
        <taxon>Magnoliopsida</taxon>
        <taxon>Liliopsida</taxon>
        <taxon>Poales</taxon>
        <taxon>Poaceae</taxon>
        <taxon>PACMAD clade</taxon>
        <taxon>Panicoideae</taxon>
        <taxon>Andropogonodae</taxon>
        <taxon>Andropogoneae</taxon>
        <taxon>Saccharinae</taxon>
        <taxon>Miscanthus</taxon>
    </lineage>
</organism>
<dbReference type="PANTHER" id="PTHR32133:SF285">
    <property type="entry name" value="F-BOX DOMAIN-CONTAINING PROTEIN"/>
    <property type="match status" value="1"/>
</dbReference>
<reference evidence="2" key="1">
    <citation type="submission" date="2020-10" db="EMBL/GenBank/DDBJ databases">
        <authorList>
            <person name="Han B."/>
            <person name="Lu T."/>
            <person name="Zhao Q."/>
            <person name="Huang X."/>
            <person name="Zhao Y."/>
        </authorList>
    </citation>
    <scope>NUCLEOTIDE SEQUENCE</scope>
</reference>
<evidence type="ECO:0000313" key="2">
    <source>
        <dbReference type="EMBL" id="CAD6226604.1"/>
    </source>
</evidence>
<sequence length="270" mass="29002">MAAPSSPDPAALMDELVEECLVRLPPEDRAALVSRQWHRVVTGAIFRRRYIEFPHSAPQLGYMLNQDNNSIRFVPTSSFLRPQVDRRDVRAIHSRHGRVLLLSAREREGDGLGLLVWDPRKDKQWELPVLQPGARIANWDAALACAVGNGCSHLDCHFKVVFVGRSGGRRTCVGYFTIDLNSGRSKKVGNVLGSGRIVPYVSFCTPAPGTVSTDEGPAASVVVSTDDEPGAGVVVSRDEGLGDVAVSTDEGPGDVVVSKDEGPGSSMSSA</sequence>
<dbReference type="AlphaFoldDB" id="A0A811NRB9"/>
<dbReference type="PANTHER" id="PTHR32133">
    <property type="entry name" value="OS07G0120400 PROTEIN"/>
    <property type="match status" value="1"/>
</dbReference>
<gene>
    <name evidence="2" type="ORF">NCGR_LOCUS18371</name>
</gene>
<dbReference type="EMBL" id="CAJGYO010000004">
    <property type="protein sequence ID" value="CAD6226604.1"/>
    <property type="molecule type" value="Genomic_DNA"/>
</dbReference>
<dbReference type="SUPFAM" id="SSF81383">
    <property type="entry name" value="F-box domain"/>
    <property type="match status" value="1"/>
</dbReference>
<comment type="caution">
    <text evidence="2">The sequence shown here is derived from an EMBL/GenBank/DDBJ whole genome shotgun (WGS) entry which is preliminary data.</text>
</comment>
<dbReference type="Proteomes" id="UP000604825">
    <property type="component" value="Unassembled WGS sequence"/>
</dbReference>
<proteinExistence type="predicted"/>
<evidence type="ECO:0000313" key="3">
    <source>
        <dbReference type="Proteomes" id="UP000604825"/>
    </source>
</evidence>